<dbReference type="AlphaFoldDB" id="A0A4R6YGR2"/>
<evidence type="ECO:0000313" key="2">
    <source>
        <dbReference type="EMBL" id="TDR35722.1"/>
    </source>
</evidence>
<evidence type="ECO:0000256" key="1">
    <source>
        <dbReference type="SAM" id="MobiDB-lite"/>
    </source>
</evidence>
<evidence type="ECO:0000313" key="3">
    <source>
        <dbReference type="Proteomes" id="UP000294958"/>
    </source>
</evidence>
<feature type="region of interest" description="Disordered" evidence="1">
    <location>
        <begin position="1"/>
        <end position="20"/>
    </location>
</feature>
<proteinExistence type="predicted"/>
<dbReference type="Proteomes" id="UP000294958">
    <property type="component" value="Unassembled WGS sequence"/>
</dbReference>
<gene>
    <name evidence="2" type="ORF">DES43_108147</name>
</gene>
<comment type="caution">
    <text evidence="2">The sequence shown here is derived from an EMBL/GenBank/DDBJ whole genome shotgun (WGS) entry which is preliminary data.</text>
</comment>
<keyword evidence="3" id="KW-1185">Reference proteome</keyword>
<organism evidence="2 3">
    <name type="scientific">Aquamicrobium defluvii</name>
    <dbReference type="NCBI Taxonomy" id="69279"/>
    <lineage>
        <taxon>Bacteria</taxon>
        <taxon>Pseudomonadati</taxon>
        <taxon>Pseudomonadota</taxon>
        <taxon>Alphaproteobacteria</taxon>
        <taxon>Hyphomicrobiales</taxon>
        <taxon>Phyllobacteriaceae</taxon>
        <taxon>Aquamicrobium</taxon>
    </lineage>
</organism>
<dbReference type="OrthoDB" id="9952805at2"/>
<name>A0A4R6YGR2_9HYPH</name>
<sequence length="100" mass="11160">MTAMSFVSEREPAGQVDPRQLTSGQLKALEICATYRLTRVKHGWRAPGSPLITLPTAQRLGALRLVIRRDYNGKPRLEVTGAGRNTLAVADQRRQRRAVH</sequence>
<reference evidence="2 3" key="1">
    <citation type="submission" date="2019-03" db="EMBL/GenBank/DDBJ databases">
        <title>Genomic Encyclopedia of Type Strains, Phase IV (KMG-IV): sequencing the most valuable type-strain genomes for metagenomic binning, comparative biology and taxonomic classification.</title>
        <authorList>
            <person name="Goeker M."/>
        </authorList>
    </citation>
    <scope>NUCLEOTIDE SEQUENCE [LARGE SCALE GENOMIC DNA]</scope>
    <source>
        <strain evidence="2 3">DSM 11603</strain>
    </source>
</reference>
<protein>
    <submittedName>
        <fullName evidence="2">Uncharacterized protein</fullName>
    </submittedName>
</protein>
<accession>A0A4R6YGR2</accession>
<dbReference type="EMBL" id="SNZF01000008">
    <property type="protein sequence ID" value="TDR35722.1"/>
    <property type="molecule type" value="Genomic_DNA"/>
</dbReference>
<dbReference type="RefSeq" id="WP_133674967.1">
    <property type="nucleotide sequence ID" value="NZ_SNZF01000008.1"/>
</dbReference>